<feature type="compositionally biased region" description="Basic and acidic residues" evidence="2">
    <location>
        <begin position="658"/>
        <end position="669"/>
    </location>
</feature>
<feature type="compositionally biased region" description="Basic and acidic residues" evidence="2">
    <location>
        <begin position="161"/>
        <end position="170"/>
    </location>
</feature>
<comment type="caution">
    <text evidence="4">The sequence shown here is derived from an EMBL/GenBank/DDBJ whole genome shotgun (WGS) entry which is preliminary data.</text>
</comment>
<feature type="compositionally biased region" description="Low complexity" evidence="2">
    <location>
        <begin position="485"/>
        <end position="501"/>
    </location>
</feature>
<feature type="compositionally biased region" description="Basic and acidic residues" evidence="2">
    <location>
        <begin position="1444"/>
        <end position="1458"/>
    </location>
</feature>
<dbReference type="Proteomes" id="UP000738325">
    <property type="component" value="Unassembled WGS sequence"/>
</dbReference>
<keyword evidence="5" id="KW-1185">Reference proteome</keyword>
<dbReference type="EMBL" id="JAAAIP010000018">
    <property type="protein sequence ID" value="KAG0329320.1"/>
    <property type="molecule type" value="Genomic_DNA"/>
</dbReference>
<feature type="compositionally biased region" description="Basic and acidic residues" evidence="2">
    <location>
        <begin position="916"/>
        <end position="926"/>
    </location>
</feature>
<feature type="compositionally biased region" description="Polar residues" evidence="2">
    <location>
        <begin position="13"/>
        <end position="23"/>
    </location>
</feature>
<feature type="compositionally biased region" description="Polar residues" evidence="2">
    <location>
        <begin position="178"/>
        <end position="195"/>
    </location>
</feature>
<feature type="compositionally biased region" description="Pro residues" evidence="2">
    <location>
        <begin position="883"/>
        <end position="894"/>
    </location>
</feature>
<feature type="coiled-coil region" evidence="1">
    <location>
        <begin position="1298"/>
        <end position="1325"/>
    </location>
</feature>
<feature type="compositionally biased region" description="Polar residues" evidence="2">
    <location>
        <begin position="942"/>
        <end position="959"/>
    </location>
</feature>
<dbReference type="OrthoDB" id="5569911at2759"/>
<feature type="compositionally biased region" description="Basic and acidic residues" evidence="2">
    <location>
        <begin position="118"/>
        <end position="128"/>
    </location>
</feature>
<feature type="compositionally biased region" description="Low complexity" evidence="2">
    <location>
        <begin position="24"/>
        <end position="54"/>
    </location>
</feature>
<feature type="compositionally biased region" description="Polar residues" evidence="2">
    <location>
        <begin position="439"/>
        <end position="456"/>
    </location>
</feature>
<gene>
    <name evidence="4" type="ORF">BGZ99_002601</name>
</gene>
<feature type="compositionally biased region" description="Polar residues" evidence="2">
    <location>
        <begin position="570"/>
        <end position="595"/>
    </location>
</feature>
<feature type="compositionally biased region" description="Low complexity" evidence="2">
    <location>
        <begin position="1509"/>
        <end position="1529"/>
    </location>
</feature>
<feature type="compositionally biased region" description="Low complexity" evidence="2">
    <location>
        <begin position="824"/>
        <end position="844"/>
    </location>
</feature>
<feature type="compositionally biased region" description="Polar residues" evidence="2">
    <location>
        <begin position="1235"/>
        <end position="1253"/>
    </location>
</feature>
<reference evidence="4" key="1">
    <citation type="journal article" date="2020" name="Fungal Divers.">
        <title>Resolving the Mortierellaceae phylogeny through synthesis of multi-gene phylogenetics and phylogenomics.</title>
        <authorList>
            <person name="Vandepol N."/>
            <person name="Liber J."/>
            <person name="Desiro A."/>
            <person name="Na H."/>
            <person name="Kennedy M."/>
            <person name="Barry K."/>
            <person name="Grigoriev I.V."/>
            <person name="Miller A.N."/>
            <person name="O'Donnell K."/>
            <person name="Stajich J.E."/>
            <person name="Bonito G."/>
        </authorList>
    </citation>
    <scope>NUCLEOTIDE SEQUENCE</scope>
    <source>
        <strain evidence="4">REB-010B</strain>
    </source>
</reference>
<feature type="compositionally biased region" description="Low complexity" evidence="2">
    <location>
        <begin position="683"/>
        <end position="696"/>
    </location>
</feature>
<feature type="compositionally biased region" description="Polar residues" evidence="2">
    <location>
        <begin position="866"/>
        <end position="877"/>
    </location>
</feature>
<feature type="compositionally biased region" description="Polar residues" evidence="2">
    <location>
        <begin position="899"/>
        <end position="910"/>
    </location>
</feature>
<feature type="compositionally biased region" description="Polar residues" evidence="2">
    <location>
        <begin position="613"/>
        <end position="635"/>
    </location>
</feature>
<evidence type="ECO:0000313" key="5">
    <source>
        <dbReference type="Proteomes" id="UP000738325"/>
    </source>
</evidence>
<feature type="compositionally biased region" description="Basic and acidic residues" evidence="2">
    <location>
        <begin position="552"/>
        <end position="567"/>
    </location>
</feature>
<evidence type="ECO:0000313" key="4">
    <source>
        <dbReference type="EMBL" id="KAG0329320.1"/>
    </source>
</evidence>
<feature type="region of interest" description="Disordered" evidence="2">
    <location>
        <begin position="1500"/>
        <end position="1559"/>
    </location>
</feature>
<dbReference type="InterPro" id="IPR029191">
    <property type="entry name" value="Uds1"/>
</dbReference>
<feature type="compositionally biased region" description="Low complexity" evidence="2">
    <location>
        <begin position="1461"/>
        <end position="1471"/>
    </location>
</feature>
<evidence type="ECO:0000259" key="3">
    <source>
        <dbReference type="Pfam" id="PF15456"/>
    </source>
</evidence>
<feature type="region of interest" description="Disordered" evidence="2">
    <location>
        <begin position="305"/>
        <end position="362"/>
    </location>
</feature>
<feature type="compositionally biased region" description="Basic and acidic residues" evidence="2">
    <location>
        <begin position="429"/>
        <end position="438"/>
    </location>
</feature>
<accession>A0A9P6UZB0</accession>
<protein>
    <recommendedName>
        <fullName evidence="3">Up-regulated during septation protein 1 domain-containing protein</fullName>
    </recommendedName>
</protein>
<sequence length="1586" mass="174899">MTSVIPVDWPNSGLPNSISYGLSHQQQQQQQQQQQHQQQLLQQPGRGMPQQQPPHELSAPADYSYQLPTLNAPSPLPIMFQAGPDVDEPQPQYRQLQPLNQEYDQNYPPIPNIPQQTSHERLGRDPTLRSKTTKRVSKALPADPLMKQRQRPGKSSGIIKRQLDSPEVADKITPAPLGSSSIFPTQMPPLQQQQGDLRHDRSDATGESWGHDTNVYLPPQMLLPSTSSSAPPLAQVEIFPYSPPASKKGIAIDRPYSYYKVAPVNEPQSVTIIDSPFGPPEPITFTMLQPKANLSPIAVSTPTSTYFTHPSQSNPFVPPPQFNPFQQQSPLQLQQQHQHFQPTMARSDSKKDGPDADADDVHDEVSPALKNALPGAINRQPSYGNRLARSSSISNGVLQSRQQYEQEQLQRQQEQLHQPPPSHGVNASGHDDTTDLRRQGSNGTSQVPTRKGSGSNLLRMARQASGTAFRGMGLGRRSSEKKQKAAAAAAAATAATAAATTVHDQNSQYGWSPQPPPQQQQQPHQHQGSRSQPLLQRGGNLHQDPTSQDYGFTRDYDAELGRNRSLPDMKSSSAADNNTPVRGASLTNAKTNQGPFHNRDRSQPHHNMYHPSQGATAMSNEPITASTDASSMISDDTQDAYGGTTDDWRQAQQAENEAQERFKLKDTSPKMRSGHSSIASVSTLNLPPTTTIPINPSMLNRSMSRILLPDRDRPSNRTAMGPSSFNGGQQPSAPEPTQEATSLAKATVQPGGILSQLQAATEAGQVIDPTMGIWSQSEGRYIQRSNTAPYSRENRTITEENEQDASASGKGSLEYSKSDGYATSSRSRQQKRSQQQGQQQGQQQEDGRPEDQQQRWQQEPPKNFSRARSMSTESALDTNKDLPPTPGPMQPPQTRPESRSQTQSDGRTQLQRQPRSRSESNSERRQQQQQPSGWAANAVAALTSQDNTLIRSLTPTSNRRVSHERTGSNGTLSGRGGAAGNGQQNGTNAHHAPGGQKERVRYGADLLPLPVIPSPDESLRKNGNLGILPQDVLRTLDAQTIQKVITQAVIASRMYKALTLEEVETLKKEQEDLQKYVVALNVSLTIETRMREASHSLIRLHESNTNIDAVKAATSQLNATTRKMDQIVEKSKQSTERLLVVQRLLLQHEGAVLNAGMRRLDGENRELSRTVLELEKARDLEKEEKLRWRKEHSQLRIRSMIFPNPPGLEDYAGGPVPTVNYNYANPDTPIVNDNLPVNDNHSGNANLSNSSSEAPLRIRKSVTGRKSSLSRKSSLKQQQQQQSLHPFPDQDHQSDARLAALENYMKELNDEITKKDERINQLESQLRVVRDWADDFASALKVKHGVDHPTDDSINTTSGAASSARDASSSASSTYPPNLTKQLGQLQARIEDGFRALEANAHELKIKAHEAEIAKNKALEFTASTLSNSGLAATGSGMIGNGGTRERSSSSSSDDARSRSRMQQQQQQHQRGTNSPLGRSFHNHQDPNESLYELDRHISRDNGNQYRTPSPSSSNNSLTGSRQQHQQQQKPELERRKSSSSRSRASAPGGSDENMDDAVIGDANEEIKRLNAMVDELERLVQLKMR</sequence>
<feature type="compositionally biased region" description="Low complexity" evidence="2">
    <location>
        <begin position="1358"/>
        <end position="1373"/>
    </location>
</feature>
<feature type="compositionally biased region" description="Low complexity" evidence="2">
    <location>
        <begin position="398"/>
        <end position="417"/>
    </location>
</feature>
<proteinExistence type="predicted"/>
<name>A0A9P6UZB0_9FUNG</name>
<feature type="region of interest" description="Disordered" evidence="2">
    <location>
        <begin position="1230"/>
        <end position="1292"/>
    </location>
</feature>
<organism evidence="4 5">
    <name type="scientific">Dissophora globulifera</name>
    <dbReference type="NCBI Taxonomy" id="979702"/>
    <lineage>
        <taxon>Eukaryota</taxon>
        <taxon>Fungi</taxon>
        <taxon>Fungi incertae sedis</taxon>
        <taxon>Mucoromycota</taxon>
        <taxon>Mortierellomycotina</taxon>
        <taxon>Mortierellomycetes</taxon>
        <taxon>Mortierellales</taxon>
        <taxon>Mortierellaceae</taxon>
        <taxon>Dissophora</taxon>
    </lineage>
</organism>
<feature type="compositionally biased region" description="Polar residues" evidence="2">
    <location>
        <begin position="502"/>
        <end position="511"/>
    </location>
</feature>
<feature type="compositionally biased region" description="Polar residues" evidence="2">
    <location>
        <begin position="716"/>
        <end position="732"/>
    </location>
</feature>
<feature type="region of interest" description="Disordered" evidence="2">
    <location>
        <begin position="397"/>
        <end position="745"/>
    </location>
</feature>
<feature type="coiled-coil region" evidence="1">
    <location>
        <begin position="1157"/>
        <end position="1184"/>
    </location>
</feature>
<feature type="compositionally biased region" description="Low complexity" evidence="2">
    <location>
        <begin position="1265"/>
        <end position="1284"/>
    </location>
</feature>
<feature type="region of interest" description="Disordered" evidence="2">
    <location>
        <begin position="1345"/>
        <end position="1378"/>
    </location>
</feature>
<evidence type="ECO:0000256" key="2">
    <source>
        <dbReference type="SAM" id="MobiDB-lite"/>
    </source>
</evidence>
<dbReference type="Pfam" id="PF15456">
    <property type="entry name" value="Uds1"/>
    <property type="match status" value="1"/>
</dbReference>
<feature type="region of interest" description="Disordered" evidence="2">
    <location>
        <begin position="784"/>
        <end position="995"/>
    </location>
</feature>
<evidence type="ECO:0000256" key="1">
    <source>
        <dbReference type="SAM" id="Coils"/>
    </source>
</evidence>
<feature type="region of interest" description="Disordered" evidence="2">
    <location>
        <begin position="102"/>
        <end position="204"/>
    </location>
</feature>
<feature type="region of interest" description="Disordered" evidence="2">
    <location>
        <begin position="1428"/>
        <end position="1487"/>
    </location>
</feature>
<feature type="compositionally biased region" description="Low complexity" evidence="2">
    <location>
        <begin position="323"/>
        <end position="342"/>
    </location>
</feature>
<keyword evidence="1" id="KW-0175">Coiled coil</keyword>
<feature type="region of interest" description="Disordered" evidence="2">
    <location>
        <begin position="1"/>
        <end position="70"/>
    </location>
</feature>
<feature type="domain" description="Up-regulated during septation protein 1" evidence="3">
    <location>
        <begin position="1043"/>
        <end position="1154"/>
    </location>
</feature>